<dbReference type="EMBL" id="BIFH01000023">
    <property type="protein sequence ID" value="GCD97105.1"/>
    <property type="molecule type" value="Genomic_DNA"/>
</dbReference>
<reference evidence="1 2" key="1">
    <citation type="submission" date="2018-12" db="EMBL/GenBank/DDBJ databases">
        <title>Draft genome sequence of Embleya hyalina NBRC 13850T.</title>
        <authorList>
            <person name="Komaki H."/>
            <person name="Hosoyama A."/>
            <person name="Kimura A."/>
            <person name="Ichikawa N."/>
            <person name="Tamura T."/>
        </authorList>
    </citation>
    <scope>NUCLEOTIDE SEQUENCE [LARGE SCALE GENOMIC DNA]</scope>
    <source>
        <strain evidence="1 2">NBRC 13850</strain>
    </source>
</reference>
<proteinExistence type="predicted"/>
<dbReference type="AlphaFoldDB" id="A0A401YRC0"/>
<dbReference type="Proteomes" id="UP000286931">
    <property type="component" value="Unassembled WGS sequence"/>
</dbReference>
<protein>
    <submittedName>
        <fullName evidence="1">Uncharacterized protein</fullName>
    </submittedName>
</protein>
<comment type="caution">
    <text evidence="1">The sequence shown here is derived from an EMBL/GenBank/DDBJ whole genome shotgun (WGS) entry which is preliminary data.</text>
</comment>
<sequence length="55" mass="6057">MAGQTKRILTLLLIVFVIYTIIATPEKASDLVAQWFQAMSSAAKWCGDQISRLTG</sequence>
<keyword evidence="2" id="KW-1185">Reference proteome</keyword>
<organism evidence="1 2">
    <name type="scientific">Embleya hyalina</name>
    <dbReference type="NCBI Taxonomy" id="516124"/>
    <lineage>
        <taxon>Bacteria</taxon>
        <taxon>Bacillati</taxon>
        <taxon>Actinomycetota</taxon>
        <taxon>Actinomycetes</taxon>
        <taxon>Kitasatosporales</taxon>
        <taxon>Streptomycetaceae</taxon>
        <taxon>Embleya</taxon>
    </lineage>
</organism>
<accession>A0A401YRC0</accession>
<gene>
    <name evidence="1" type="ORF">EHYA_04792</name>
</gene>
<evidence type="ECO:0000313" key="2">
    <source>
        <dbReference type="Proteomes" id="UP000286931"/>
    </source>
</evidence>
<evidence type="ECO:0000313" key="1">
    <source>
        <dbReference type="EMBL" id="GCD97105.1"/>
    </source>
</evidence>
<dbReference type="RefSeq" id="WP_170222223.1">
    <property type="nucleotide sequence ID" value="NZ_BIFH01000023.1"/>
</dbReference>
<name>A0A401YRC0_9ACTN</name>